<dbReference type="EMBL" id="VSSQ01083184">
    <property type="protein sequence ID" value="MPN31601.1"/>
    <property type="molecule type" value="Genomic_DNA"/>
</dbReference>
<gene>
    <name evidence="1" type="ORF">SDC9_179075</name>
</gene>
<reference evidence="1" key="1">
    <citation type="submission" date="2019-08" db="EMBL/GenBank/DDBJ databases">
        <authorList>
            <person name="Kucharzyk K."/>
            <person name="Murdoch R.W."/>
            <person name="Higgins S."/>
            <person name="Loffler F."/>
        </authorList>
    </citation>
    <scope>NUCLEOTIDE SEQUENCE</scope>
</reference>
<dbReference type="AlphaFoldDB" id="A0A645GXJ9"/>
<protein>
    <submittedName>
        <fullName evidence="1">Uncharacterized protein</fullName>
    </submittedName>
</protein>
<accession>A0A645GXJ9</accession>
<sequence>MVAQAARAARMAQFFQHALGRQGGQQVELEGGAALGFDLVAQQGADGVDQAAFHTGGRGHKFATALEMTALAVGK</sequence>
<comment type="caution">
    <text evidence="1">The sequence shown here is derived from an EMBL/GenBank/DDBJ whole genome shotgun (WGS) entry which is preliminary data.</text>
</comment>
<proteinExistence type="predicted"/>
<name>A0A645GXJ9_9ZZZZ</name>
<organism evidence="1">
    <name type="scientific">bioreactor metagenome</name>
    <dbReference type="NCBI Taxonomy" id="1076179"/>
    <lineage>
        <taxon>unclassified sequences</taxon>
        <taxon>metagenomes</taxon>
        <taxon>ecological metagenomes</taxon>
    </lineage>
</organism>
<evidence type="ECO:0000313" key="1">
    <source>
        <dbReference type="EMBL" id="MPN31601.1"/>
    </source>
</evidence>